<evidence type="ECO:0000256" key="2">
    <source>
        <dbReference type="ARBA" id="ARBA00023157"/>
    </source>
</evidence>
<dbReference type="PROSITE" id="PS00639">
    <property type="entry name" value="THIOL_PROTEASE_HIS"/>
    <property type="match status" value="1"/>
</dbReference>
<dbReference type="InterPro" id="IPR025661">
    <property type="entry name" value="Pept_asp_AS"/>
</dbReference>
<gene>
    <name evidence="4" type="ORF">AVDCRST_MAG75-809</name>
</gene>
<dbReference type="InterPro" id="IPR025660">
    <property type="entry name" value="Pept_his_AS"/>
</dbReference>
<protein>
    <recommendedName>
        <fullName evidence="3">Peptidase C1A papain C-terminal domain-containing protein</fullName>
    </recommendedName>
</protein>
<feature type="domain" description="Peptidase C1A papain C-terminal" evidence="3">
    <location>
        <begin position="76"/>
        <end position="293"/>
    </location>
</feature>
<dbReference type="GO" id="GO:0006508">
    <property type="term" value="P:proteolysis"/>
    <property type="evidence" value="ECO:0007669"/>
    <property type="project" value="InterPro"/>
</dbReference>
<accession>A0A6J4NA53</accession>
<keyword evidence="2" id="KW-1015">Disulfide bond</keyword>
<reference evidence="4" key="1">
    <citation type="submission" date="2020-02" db="EMBL/GenBank/DDBJ databases">
        <authorList>
            <person name="Meier V. D."/>
        </authorList>
    </citation>
    <scope>NUCLEOTIDE SEQUENCE</scope>
    <source>
        <strain evidence="4">AVDCRST_MAG75</strain>
    </source>
</reference>
<proteinExistence type="inferred from homology"/>
<dbReference type="InterPro" id="IPR039417">
    <property type="entry name" value="Peptidase_C1A_papain-like"/>
</dbReference>
<sequence length="370" mass="39930">MASEDTSSSEPLNLAQLKTALQQSGQPWEMGYTSINALEEGERRIRLGVPSRPDLPDHDEGAAALARSGQAEGVGAPASFDARNADGVNYDTAVKDQGGCGSCVAFGVAGAMEVVFRYSRRTTVPVDFSEAHLFYVYARSEGRNCGSGWWPNRALPFAQNSGVTMEDYYPYSSGDQDGNSLLNADWPNRMAKVSAWADITGNAVQMKERISTYGAVTACFNVYQDFFSYRSGVYRHVTGDLAGGHCVVLIGYDDAAGCWIARNSWGAGWGDGGYFRIAYGDCGIESFQTCSVHGVNLKAWLPNQTVTGLWSNEADANIWVHGSARGWLKLDGASPVTSHAMMSELGAAKALDRPVGLFEDNGSVKQIYAW</sequence>
<dbReference type="InterPro" id="IPR013128">
    <property type="entry name" value="Peptidase_C1A"/>
</dbReference>
<dbReference type="AlphaFoldDB" id="A0A6J4NA53"/>
<comment type="similarity">
    <text evidence="1">Belongs to the peptidase C1 family.</text>
</comment>
<dbReference type="GO" id="GO:0008234">
    <property type="term" value="F:cysteine-type peptidase activity"/>
    <property type="evidence" value="ECO:0007669"/>
    <property type="project" value="InterPro"/>
</dbReference>
<name>A0A6J4NA53_9ACTN</name>
<evidence type="ECO:0000256" key="1">
    <source>
        <dbReference type="ARBA" id="ARBA00008455"/>
    </source>
</evidence>
<dbReference type="EMBL" id="CADCUO010000048">
    <property type="protein sequence ID" value="CAA9379114.1"/>
    <property type="molecule type" value="Genomic_DNA"/>
</dbReference>
<dbReference type="SUPFAM" id="SSF54001">
    <property type="entry name" value="Cysteine proteinases"/>
    <property type="match status" value="1"/>
</dbReference>
<dbReference type="Gene3D" id="3.90.70.10">
    <property type="entry name" value="Cysteine proteinases"/>
    <property type="match status" value="1"/>
</dbReference>
<dbReference type="CDD" id="cd02248">
    <property type="entry name" value="Peptidase_C1A"/>
    <property type="match status" value="1"/>
</dbReference>
<dbReference type="InterPro" id="IPR038765">
    <property type="entry name" value="Papain-like_cys_pep_sf"/>
</dbReference>
<evidence type="ECO:0000313" key="4">
    <source>
        <dbReference type="EMBL" id="CAA9379114.1"/>
    </source>
</evidence>
<dbReference type="PROSITE" id="PS00640">
    <property type="entry name" value="THIOL_PROTEASE_ASN"/>
    <property type="match status" value="1"/>
</dbReference>
<organism evidence="4">
    <name type="scientific">uncultured Propionibacteriaceae bacterium</name>
    <dbReference type="NCBI Taxonomy" id="257457"/>
    <lineage>
        <taxon>Bacteria</taxon>
        <taxon>Bacillati</taxon>
        <taxon>Actinomycetota</taxon>
        <taxon>Actinomycetes</taxon>
        <taxon>Propionibacteriales</taxon>
        <taxon>Propionibacteriaceae</taxon>
        <taxon>environmental samples</taxon>
    </lineage>
</organism>
<dbReference type="PANTHER" id="PTHR12411">
    <property type="entry name" value="CYSTEINE PROTEASE FAMILY C1-RELATED"/>
    <property type="match status" value="1"/>
</dbReference>
<evidence type="ECO:0000259" key="3">
    <source>
        <dbReference type="SMART" id="SM00645"/>
    </source>
</evidence>
<dbReference type="SMART" id="SM00645">
    <property type="entry name" value="Pept_C1"/>
    <property type="match status" value="1"/>
</dbReference>
<dbReference type="InterPro" id="IPR000668">
    <property type="entry name" value="Peptidase_C1A_C"/>
</dbReference>
<dbReference type="Pfam" id="PF00112">
    <property type="entry name" value="Peptidase_C1"/>
    <property type="match status" value="1"/>
</dbReference>